<protein>
    <submittedName>
        <fullName evidence="1">DUF2577 domain-containing protein</fullName>
    </submittedName>
</protein>
<dbReference type="RefSeq" id="WP_208650435.1">
    <property type="nucleotide sequence ID" value="NZ_CP036528.1"/>
</dbReference>
<keyword evidence="2" id="KW-1185">Reference proteome</keyword>
<proteinExistence type="predicted"/>
<evidence type="ECO:0000313" key="2">
    <source>
        <dbReference type="Proteomes" id="UP000291151"/>
    </source>
</evidence>
<dbReference type="Proteomes" id="UP000291151">
    <property type="component" value="Chromosome"/>
</dbReference>
<gene>
    <name evidence="1" type="ORF">DKZ56_13365</name>
</gene>
<dbReference type="Pfam" id="PF10844">
    <property type="entry name" value="DUF2577"/>
    <property type="match status" value="1"/>
</dbReference>
<sequence length="126" mass="14207">MRNVNDLVKLIKKAAVEAVNASDPTAIRYGEVINENPLQIRIDQKLILGEAQLKLTRNVTDFEVDMTMNHETESASGGSGYSEFAPHKHEYKGRKKFLVHNSLKNGEKVLLIRMQGGQQYIVVDRV</sequence>
<dbReference type="KEGG" id="uth:DKZ56_13365"/>
<dbReference type="EMBL" id="CP036528">
    <property type="protein sequence ID" value="QBK26750.1"/>
    <property type="molecule type" value="Genomic_DNA"/>
</dbReference>
<organism evidence="1 2">
    <name type="scientific">Ureibacillus thermophilus</name>
    <dbReference type="NCBI Taxonomy" id="367743"/>
    <lineage>
        <taxon>Bacteria</taxon>
        <taxon>Bacillati</taxon>
        <taxon>Bacillota</taxon>
        <taxon>Bacilli</taxon>
        <taxon>Bacillales</taxon>
        <taxon>Caryophanaceae</taxon>
        <taxon>Ureibacillus</taxon>
    </lineage>
</organism>
<dbReference type="AlphaFoldDB" id="A0A4V1A3C3"/>
<accession>A0A4V1A3C3</accession>
<dbReference type="InterPro" id="IPR022555">
    <property type="entry name" value="DUF2577"/>
</dbReference>
<evidence type="ECO:0000313" key="1">
    <source>
        <dbReference type="EMBL" id="QBK26750.1"/>
    </source>
</evidence>
<name>A0A4V1A3C3_9BACL</name>
<reference evidence="1 2" key="1">
    <citation type="submission" date="2019-02" db="EMBL/GenBank/DDBJ databases">
        <title>Ureibacillus thermophilus.</title>
        <authorList>
            <person name="Sunny J.S."/>
            <person name="Natarajan A."/>
            <person name="Saleena L.M."/>
        </authorList>
    </citation>
    <scope>NUCLEOTIDE SEQUENCE [LARGE SCALE GENOMIC DNA]</scope>
    <source>
        <strain evidence="1 2">LM102</strain>
    </source>
</reference>